<comment type="caution">
    <text evidence="1">The sequence shown here is derived from an EMBL/GenBank/DDBJ whole genome shotgun (WGS) entry which is preliminary data.</text>
</comment>
<organism evidence="1 2">
    <name type="scientific">Larimichthys crocea</name>
    <name type="common">Large yellow croaker</name>
    <name type="synonym">Pseudosciaena crocea</name>
    <dbReference type="NCBI Taxonomy" id="215358"/>
    <lineage>
        <taxon>Eukaryota</taxon>
        <taxon>Metazoa</taxon>
        <taxon>Chordata</taxon>
        <taxon>Craniata</taxon>
        <taxon>Vertebrata</taxon>
        <taxon>Euteleostomi</taxon>
        <taxon>Actinopterygii</taxon>
        <taxon>Neopterygii</taxon>
        <taxon>Teleostei</taxon>
        <taxon>Neoteleostei</taxon>
        <taxon>Acanthomorphata</taxon>
        <taxon>Eupercaria</taxon>
        <taxon>Sciaenidae</taxon>
        <taxon>Larimichthys</taxon>
    </lineage>
</organism>
<name>A0ACD3RN55_LARCR</name>
<sequence length="2772" mass="311712">MENHITQISREDLDDLRDAFNKIDIDNSGYVSDFELQELFREASFSLPGYKVRQIMETFIAGDTNKDEKISFEEFVGIYQELKSKEFSETFKKTITRKDGIRSFGGMSGNSSEGTQHSYSVEEKVAFVNWINKALAKDPDCQHLLPMNPDDDSLFRSVRDGILLCKMINLSQPDTIDERVINTKKLATFKMTVHGNQTLTDLGQCPAYSMVERVRSGQTVDRVEGTRVSSGLIALLEEGEELEHLMSLSPEELLLRWVNFHLRNAGTETINNFSEDIKDSRAYFYLLDQVALQEEDNFKMKVKIDISGLSEPDLNQRAELMLQQAALLDCRQFVSPHDVTSGNSKLNLAFVANLFNMHPLQKSHISDMYASHIEAETREERTFRNWMNSLGVSPNVNHLYCASAAEYEQAVQKPRQILCQFIDRILTDVNVVALGLNKKSSSEPACVMLLDFVQHIIKSSSLMFANPACHPAEYPDTTQSCTDFSKWVAVRLLRVAAAPDCDVIHQRVSAVLCSLLHTLRARAPFICSCLTQDLIFLAQDLSNILYAHIATLAGNGHAQSRWPATLECFSISPVCASSYLTPSPLVLSSPAALESLTAVTIGVITDALRGVVSRRDVSVAWETACSFLANGNTRLRKISMVMLRRLVELGGFPEMQGHEFFTAYLQLMETHSNLDEKNPYEGELLNLTRCVFQSSGVSRFEPIYLSQMFECVCTLGGACVRSGTEVNESLCLLFSFLLSVAVVYESAALLRRQRVTEVCRTLARTVGTENQAECAEGFLRAALKAETATVIQKSGDGETAAKKSCKSATNSASKTIKTSSAEVDMRVRSEVWAVVNSRLEELLTLLNSGQAESAQTLPALEVSSHTEDGLQRRVCALLSLPWVSENKSASAYKSSGFPSWLPTFAHRLSFCYSPEIQADCVSLMGLLRGGVCETWRLCVFSKALQSPHEAVRAAAVRAFPLLLHRLGSKNPDLPGTTLLSRMEDGSEQVKKELARIIGQLSCIQSELSQLGDTHAESARPPRILCHQLSLAAEHAGNACPSLKATIVKPFLPLLRQEAPSSVKQAFLEALPHLCQHVKLTGGDSDSRAVLCALIGLMEDSDVAVRISFSQSVRFLLTETTRNSEQGSLSELLVARLKEAFNNAKLKRDDELRNSLILTTGEIGRASQGSLVSFSLLRLLHCLLSKSSPVSVAAYAQIRALATAKGLKLQTLFSQYKNPICQFLVESLHSRHASALRSTPDQGSESANQRELALDILAQIAHAFDFPDLHRFLTRTLQVLLPYLAAKASSTGSALIRTLANELKANRREILINNFKYIFSHLVCSCTKEELERAFHYLQSETEIELGSLLRQDFQGLHNELLLRLGEHYQQVFNGLAILASFASNDDPYQGPRDITTPERMADYLQPKLLGILAFFNMQLLSSSAGEKDRKKLALTSVMALMRLMGSKHISSVRVKMMTTLRTGLRYREDFPLLCCQTWECFVRSVEPAHLGPLLSHVIVALLPLIPLQPKETAAIIHFLILGNREEVNDYLHEIYFLPDHPELKNIHRVLQDYKKLTASSSDLAAALQLSMRAIQHENVDVRIHALTSLRDMMHSKQEWLLQQVCASEAVEPVISNLVSVLLKGCQDSSPEARLLCGECLGELGAVDPGRLDLSHIHTHGDRNTFVSGVDDPNFAYDLLTELTRTFLAYADDVRAQDSAAYAIQELLSIFECREGRTDSPGRRLWRRFPEQIQEILEPHLNSRYKSSQKEVNWSKLKKPVYLSKRGSKFSDWSATWAGYLISKVRHELASRVFNCCSFIIKHDYKVTIYLLPHILLYMLLGCTPAQQSEVTEEMMAVLTEGDERGGGHCQDAASSLSQLSIQTVFSMLSHLTQWSRHILYSKPKNNESGEYQRVVAFLKGIPQDVLAKASLRSKAYTRALMHFEAYILENKENIQDHLTFLQTLYAAMHEPDGVRGVNALRREEPSLREQILEHESIGLLRDATACYDRAIQLESDQIGHYHGVMTSMLGLGQLSTVITQVNGVLANKHQWKSELNTYRVEAAWKLGQWDLLEDYLSSDRQSSTWGVQLGQLLLSAKKQDAETFYEKLKLVRKEQVVPLSAASYECGTYQRGYEYIVRLHMLSELEHTFTDLQKQRESSTPTPSQLPPHWSDRLEMTQNSFRAKEPVLALRRALLSLGPDPMSEELVGECWLQSARVARKAGHHQTAFNALLNAENTHLAELVTEKAKWLWSKGDVHQALIVLQKGVAQCFPDDQPLVDSRSLQTKGKAMLLVGRFMEETANFESNAIMKAYKDVTNLLPEWEDGNFYLAKYYDKVMPMVTDNKLEKQGNLIRYIVTYFGKALQFGNQYIYQAMPRMLSLWLDFGAKVCECEKAGRADRQMRQELAKINTVVSEHCDNLAPYQFLTAFSQLISRVCHSSDEVFNVLMTIVAKVFLAYPQQAMWLMTAVSKSSYPMRMNRCNQILKKAISLKQSLEKFIGDANRLTDKLLELCNKPVDSNSTTLSMCVHFKQLKRLVEEPTFSQILIPLQSVLIPTLPSTGGANTKHDAFPGHWAYLDGFEDIVEILASLQKPKKISLKGSDGRSYTMMCKPKDDLRKDCRLMEFNCLINKCLRKDAESRRRELHIRTYAVIPLNEECGIIEWVNNTAGLRHILTKLYKERGIYLSGKELRKLILPKTAPFEEKLHIHREVLCARHLPVFYEWFLRTFPDPTSWYSSRSAYCRSTAVMSMVGYILGLGDRHGENILFDSFTGECVHVDFNCLFNKVCVCLQLS</sequence>
<accession>A0ACD3RN55</accession>
<dbReference type="Proteomes" id="UP000793456">
    <property type="component" value="Chromosome III"/>
</dbReference>
<reference evidence="1" key="1">
    <citation type="submission" date="2018-11" db="EMBL/GenBank/DDBJ databases">
        <title>The sequence and de novo assembly of Larimichthys crocea genome using PacBio and Hi-C technologies.</title>
        <authorList>
            <person name="Xu P."/>
            <person name="Chen B."/>
            <person name="Zhou Z."/>
            <person name="Ke Q."/>
            <person name="Wu Y."/>
            <person name="Bai H."/>
            <person name="Pu F."/>
        </authorList>
    </citation>
    <scope>NUCLEOTIDE SEQUENCE</scope>
    <source>
        <tissue evidence="1">Muscle</tissue>
    </source>
</reference>
<dbReference type="EMBL" id="CM011676">
    <property type="protein sequence ID" value="TMS21036.1"/>
    <property type="molecule type" value="Genomic_DNA"/>
</dbReference>
<evidence type="ECO:0000313" key="2">
    <source>
        <dbReference type="Proteomes" id="UP000793456"/>
    </source>
</evidence>
<proteinExistence type="predicted"/>
<protein>
    <submittedName>
        <fullName evidence="1">Uncharacterized protein</fullName>
    </submittedName>
</protein>
<gene>
    <name evidence="1" type="ORF">E3U43_015009</name>
</gene>
<keyword evidence="2" id="KW-1185">Reference proteome</keyword>
<evidence type="ECO:0000313" key="1">
    <source>
        <dbReference type="EMBL" id="TMS21036.1"/>
    </source>
</evidence>